<dbReference type="GO" id="GO:0004519">
    <property type="term" value="F:endonuclease activity"/>
    <property type="evidence" value="ECO:0007669"/>
    <property type="project" value="UniProtKB-KW"/>
</dbReference>
<dbReference type="SUPFAM" id="SSF54060">
    <property type="entry name" value="His-Me finger endonucleases"/>
    <property type="match status" value="1"/>
</dbReference>
<dbReference type="InterPro" id="IPR007346">
    <property type="entry name" value="Endonuclease-I"/>
</dbReference>
<organism evidence="4 5">
    <name type="scientific">Paracholeplasma vituli</name>
    <dbReference type="NCBI Taxonomy" id="69473"/>
    <lineage>
        <taxon>Bacteria</taxon>
        <taxon>Bacillati</taxon>
        <taxon>Mycoplasmatota</taxon>
        <taxon>Mollicutes</taxon>
        <taxon>Acholeplasmatales</taxon>
        <taxon>Acholeplasmataceae</taxon>
        <taxon>Paracholeplasma</taxon>
    </lineage>
</organism>
<keyword evidence="3" id="KW-1133">Transmembrane helix</keyword>
<feature type="transmembrane region" description="Helical" evidence="3">
    <location>
        <begin position="120"/>
        <end position="147"/>
    </location>
</feature>
<feature type="transmembrane region" description="Helical" evidence="3">
    <location>
        <begin position="36"/>
        <end position="56"/>
    </location>
</feature>
<dbReference type="Pfam" id="PF04231">
    <property type="entry name" value="Endonuclease_1"/>
    <property type="match status" value="1"/>
</dbReference>
<evidence type="ECO:0000313" key="5">
    <source>
        <dbReference type="Proteomes" id="UP001209076"/>
    </source>
</evidence>
<feature type="transmembrane region" description="Helical" evidence="3">
    <location>
        <begin position="68"/>
        <end position="88"/>
    </location>
</feature>
<accession>A0ABT2PY79</accession>
<evidence type="ECO:0000313" key="4">
    <source>
        <dbReference type="EMBL" id="MCU0104603.1"/>
    </source>
</evidence>
<comment type="caution">
    <text evidence="4">The sequence shown here is derived from an EMBL/GenBank/DDBJ whole genome shotgun (WGS) entry which is preliminary data.</text>
</comment>
<dbReference type="PANTHER" id="PTHR33607:SF2">
    <property type="entry name" value="ENDONUCLEASE-1"/>
    <property type="match status" value="1"/>
</dbReference>
<dbReference type="RefSeq" id="WP_262095846.1">
    <property type="nucleotide sequence ID" value="NZ_JAOEGN010000004.1"/>
</dbReference>
<reference evidence="5" key="1">
    <citation type="submission" date="2023-07" db="EMBL/GenBank/DDBJ databases">
        <title>Novel Mycoplasma species identified in domestic and wild animals.</title>
        <authorList>
            <person name="Volokhov D.V."/>
            <person name="Furtak V.A."/>
            <person name="Zagorodnyaya T.A."/>
        </authorList>
    </citation>
    <scope>NUCLEOTIDE SEQUENCE [LARGE SCALE GENOMIC DNA]</scope>
    <source>
        <strain evidence="5">92-19</strain>
    </source>
</reference>
<dbReference type="EMBL" id="JAOEGN010000004">
    <property type="protein sequence ID" value="MCU0104603.1"/>
    <property type="molecule type" value="Genomic_DNA"/>
</dbReference>
<keyword evidence="2" id="KW-0378">Hydrolase</keyword>
<evidence type="ECO:0000256" key="1">
    <source>
        <dbReference type="ARBA" id="ARBA00022722"/>
    </source>
</evidence>
<feature type="transmembrane region" description="Helical" evidence="3">
    <location>
        <begin position="182"/>
        <end position="200"/>
    </location>
</feature>
<dbReference type="InterPro" id="IPR044925">
    <property type="entry name" value="His-Me_finger_sf"/>
</dbReference>
<evidence type="ECO:0000256" key="3">
    <source>
        <dbReference type="SAM" id="Phobius"/>
    </source>
</evidence>
<keyword evidence="3" id="KW-0472">Membrane</keyword>
<name>A0ABT2PY79_9MOLU</name>
<keyword evidence="4" id="KW-0255">Endonuclease</keyword>
<keyword evidence="3" id="KW-0812">Transmembrane</keyword>
<proteinExistence type="predicted"/>
<gene>
    <name evidence="4" type="ORF">N7603_02920</name>
</gene>
<sequence length="393" mass="45962">MFIDKLMDKNLSNIYKIVLLSIITIVLLLGLWIRTFYIPLSIIGTIPIMGFIYYQRKNEITLKDYEKIILYLITIFIFTYSIFLAYLYPFRITWLSLMGIFLSTLIEDNSVKTRLYSEALLLYIVGASLMLSPWYLILIVVYCGTLVYHKNMFSQKGEYLVASWTAAILIFLTLMIAVSWVYILPIILIGFIVYFTKSYMDFLNSIKSIKRGFIMIILALVSLVFIVGNATISINNSKGFPRSDYKFDHIVRIHQGYYIYDRTNTNNLDTEHVFAVSWGNGARYVNDLHNLYLSNKTINNNRGNMEFGYGKNQFEPDNKYKGNIARVLLYMYVTYPEVRKTNKINIELMKQWNLLDPPDAGEKRRNDAIEKFDNGQNGRNIFIDYYWMAAFVK</sequence>
<dbReference type="PANTHER" id="PTHR33607">
    <property type="entry name" value="ENDONUCLEASE-1"/>
    <property type="match status" value="1"/>
</dbReference>
<keyword evidence="5" id="KW-1185">Reference proteome</keyword>
<feature type="transmembrane region" description="Helical" evidence="3">
    <location>
        <begin position="212"/>
        <end position="232"/>
    </location>
</feature>
<keyword evidence="1" id="KW-0540">Nuclease</keyword>
<protein>
    <submittedName>
        <fullName evidence="4">Endonuclease</fullName>
    </submittedName>
</protein>
<feature type="transmembrane region" description="Helical" evidence="3">
    <location>
        <begin position="12"/>
        <end position="30"/>
    </location>
</feature>
<evidence type="ECO:0000256" key="2">
    <source>
        <dbReference type="ARBA" id="ARBA00022801"/>
    </source>
</evidence>
<dbReference type="Proteomes" id="UP001209076">
    <property type="component" value="Unassembled WGS sequence"/>
</dbReference>